<dbReference type="EMBL" id="CP050124">
    <property type="protein sequence ID" value="QIP40966.1"/>
    <property type="molecule type" value="Genomic_DNA"/>
</dbReference>
<evidence type="ECO:0000256" key="1">
    <source>
        <dbReference type="SAM" id="MobiDB-lite"/>
    </source>
</evidence>
<reference evidence="2 3" key="1">
    <citation type="submission" date="2020-03" db="EMBL/GenBank/DDBJ databases">
        <title>Screen low temperature-resistant strains for efficient degradation of petroleum hydrocarbons under the low temperature.</title>
        <authorList>
            <person name="Wang Y."/>
            <person name="Chen J."/>
        </authorList>
    </citation>
    <scope>NUCLEOTIDE SEQUENCE [LARGE SCALE GENOMIC DNA]</scope>
    <source>
        <strain evidence="2 3">KB1</strain>
    </source>
</reference>
<evidence type="ECO:0000313" key="3">
    <source>
        <dbReference type="Proteomes" id="UP000502345"/>
    </source>
</evidence>
<proteinExistence type="predicted"/>
<gene>
    <name evidence="2" type="ORF">G9444_3722</name>
</gene>
<name>A0A6G9CW81_RHOER</name>
<evidence type="ECO:0000313" key="2">
    <source>
        <dbReference type="EMBL" id="QIP40966.1"/>
    </source>
</evidence>
<organism evidence="2 3">
    <name type="scientific">Rhodococcus erythropolis</name>
    <name type="common">Arthrobacter picolinophilus</name>
    <dbReference type="NCBI Taxonomy" id="1833"/>
    <lineage>
        <taxon>Bacteria</taxon>
        <taxon>Bacillati</taxon>
        <taxon>Actinomycetota</taxon>
        <taxon>Actinomycetes</taxon>
        <taxon>Mycobacteriales</taxon>
        <taxon>Nocardiaceae</taxon>
        <taxon>Rhodococcus</taxon>
        <taxon>Rhodococcus erythropolis group</taxon>
    </lineage>
</organism>
<accession>A0A6G9CW81</accession>
<dbReference type="SUPFAM" id="SSF69593">
    <property type="entry name" value="Glycerol-3-phosphate (1)-acyltransferase"/>
    <property type="match status" value="1"/>
</dbReference>
<protein>
    <submittedName>
        <fullName evidence="2">1-acyl-sn-glycerol-3-phosphate acyltransferase</fullName>
    </submittedName>
</protein>
<dbReference type="Proteomes" id="UP000502345">
    <property type="component" value="Chromosome"/>
</dbReference>
<feature type="compositionally biased region" description="Basic and acidic residues" evidence="1">
    <location>
        <begin position="119"/>
        <end position="128"/>
    </location>
</feature>
<keyword evidence="2" id="KW-0012">Acyltransferase</keyword>
<dbReference type="AlphaFoldDB" id="A0A6G9CW81"/>
<feature type="region of interest" description="Disordered" evidence="1">
    <location>
        <begin position="115"/>
        <end position="134"/>
    </location>
</feature>
<sequence>MARLALESGVKVIPVAMVGTDKMNPIGSRMWRPAKVTVIVGEPIDFSRFEGMGGNRFVERAVTDEVMYKLMKLSGQEYVDIYAASLKNQAPTKPEAAVDVPAEGGESVVDLVASAESKGSAKSDKDSLPDAQAS</sequence>
<keyword evidence="2" id="KW-0808">Transferase</keyword>
<dbReference type="GO" id="GO:0016746">
    <property type="term" value="F:acyltransferase activity"/>
    <property type="evidence" value="ECO:0007669"/>
    <property type="project" value="UniProtKB-KW"/>
</dbReference>